<evidence type="ECO:0000256" key="11">
    <source>
        <dbReference type="ARBA" id="ARBA00022967"/>
    </source>
</evidence>
<evidence type="ECO:0000256" key="15">
    <source>
        <dbReference type="ARBA" id="ARBA00023128"/>
    </source>
</evidence>
<dbReference type="PROSITE" id="PS50857">
    <property type="entry name" value="COX2_CUA"/>
    <property type="match status" value="1"/>
</dbReference>
<dbReference type="FunFam" id="2.60.40.420:FF:000001">
    <property type="entry name" value="Cytochrome c oxidase subunit 2"/>
    <property type="match status" value="1"/>
</dbReference>
<dbReference type="PANTHER" id="PTHR22888:SF9">
    <property type="entry name" value="CYTOCHROME C OXIDASE SUBUNIT 2"/>
    <property type="match status" value="1"/>
</dbReference>
<dbReference type="InterPro" id="IPR001505">
    <property type="entry name" value="Copper_CuA"/>
</dbReference>
<evidence type="ECO:0000256" key="5">
    <source>
        <dbReference type="ARBA" id="ARBA00022448"/>
    </source>
</evidence>
<reference evidence="22" key="1">
    <citation type="submission" date="2008-09" db="EMBL/GenBank/DDBJ databases">
        <title>Phylogenetic analysis of Hydrophiloidea (Coleoptera, Polyphaga) based on molecular data and morphological characters of adults and immature stages.</title>
        <authorList>
            <person name="Bernhard D."/>
            <person name="Ribera I."/>
            <person name="Komarek A."/>
            <person name="Beutel R.G."/>
        </authorList>
    </citation>
    <scope>NUCLEOTIDE SEQUENCE</scope>
</reference>
<evidence type="ECO:0000256" key="16">
    <source>
        <dbReference type="ARBA" id="ARBA00023136"/>
    </source>
</evidence>
<evidence type="ECO:0000256" key="12">
    <source>
        <dbReference type="ARBA" id="ARBA00022982"/>
    </source>
</evidence>
<evidence type="ECO:0000259" key="20">
    <source>
        <dbReference type="PROSITE" id="PS50857"/>
    </source>
</evidence>
<dbReference type="Pfam" id="PF02790">
    <property type="entry name" value="COX2_TM"/>
    <property type="match status" value="1"/>
</dbReference>
<dbReference type="PROSITE" id="PS50999">
    <property type="entry name" value="COX2_TM"/>
    <property type="match status" value="1"/>
</dbReference>
<dbReference type="InterPro" id="IPR036257">
    <property type="entry name" value="Cyt_c_oxidase_su2_TM_sf"/>
</dbReference>
<gene>
    <name evidence="22" type="primary">coii</name>
</gene>
<evidence type="ECO:0000256" key="1">
    <source>
        <dbReference type="ARBA" id="ARBA00004448"/>
    </source>
</evidence>
<evidence type="ECO:0000256" key="2">
    <source>
        <dbReference type="ARBA" id="ARBA00007866"/>
    </source>
</evidence>
<dbReference type="PANTHER" id="PTHR22888">
    <property type="entry name" value="CYTOCHROME C OXIDASE, SUBUNIT II"/>
    <property type="match status" value="1"/>
</dbReference>
<evidence type="ECO:0000256" key="8">
    <source>
        <dbReference type="ARBA" id="ARBA00022723"/>
    </source>
</evidence>
<evidence type="ECO:0000256" key="10">
    <source>
        <dbReference type="ARBA" id="ARBA00022842"/>
    </source>
</evidence>
<feature type="transmembrane region" description="Helical" evidence="19">
    <location>
        <begin position="39"/>
        <end position="59"/>
    </location>
</feature>
<keyword evidence="13 19" id="KW-1133">Transmembrane helix</keyword>
<evidence type="ECO:0000256" key="18">
    <source>
        <dbReference type="RuleBase" id="RU000457"/>
    </source>
</evidence>
<name>B5U6Z7_9COLE</name>
<dbReference type="InterPro" id="IPR011759">
    <property type="entry name" value="Cyt_c_oxidase_su2_TM_dom"/>
</dbReference>
<evidence type="ECO:0000256" key="13">
    <source>
        <dbReference type="ARBA" id="ARBA00022989"/>
    </source>
</evidence>
<keyword evidence="11" id="KW-1278">Translocase</keyword>
<dbReference type="InterPro" id="IPR008972">
    <property type="entry name" value="Cupredoxin"/>
</dbReference>
<dbReference type="Gene3D" id="1.10.287.90">
    <property type="match status" value="1"/>
</dbReference>
<evidence type="ECO:0000313" key="22">
    <source>
        <dbReference type="EMBL" id="CAR64572.1"/>
    </source>
</evidence>
<keyword evidence="15 18" id="KW-0496">Mitochondrion</keyword>
<dbReference type="GO" id="GO:0005743">
    <property type="term" value="C:mitochondrial inner membrane"/>
    <property type="evidence" value="ECO:0007669"/>
    <property type="project" value="UniProtKB-SubCell"/>
</dbReference>
<dbReference type="SUPFAM" id="SSF81464">
    <property type="entry name" value="Cytochrome c oxidase subunit II-like, transmembrane region"/>
    <property type="match status" value="1"/>
</dbReference>
<keyword evidence="16 18" id="KW-0472">Membrane</keyword>
<geneLocation type="mitochondrion" evidence="22"/>
<evidence type="ECO:0000256" key="3">
    <source>
        <dbReference type="ARBA" id="ARBA00011164"/>
    </source>
</evidence>
<dbReference type="PRINTS" id="PR01166">
    <property type="entry name" value="CYCOXIDASEII"/>
</dbReference>
<keyword evidence="6 18" id="KW-0679">Respiratory chain</keyword>
<keyword evidence="10" id="KW-0460">Magnesium</keyword>
<dbReference type="GO" id="GO:0005507">
    <property type="term" value="F:copper ion binding"/>
    <property type="evidence" value="ECO:0007669"/>
    <property type="project" value="InterPro"/>
</dbReference>
<dbReference type="EMBL" id="FM209289">
    <property type="protein sequence ID" value="CAR64572.1"/>
    <property type="molecule type" value="Genomic_DNA"/>
</dbReference>
<feature type="non-terminal residue" evidence="22">
    <location>
        <position position="256"/>
    </location>
</feature>
<feature type="domain" description="Cytochrome oxidase subunit II copper A binding" evidence="20">
    <location>
        <begin position="105"/>
        <end position="238"/>
    </location>
</feature>
<comment type="cofactor">
    <cofactor evidence="18">
        <name>Cu cation</name>
        <dbReference type="ChEBI" id="CHEBI:23378"/>
    </cofactor>
    <text evidence="18">Binds a copper A center.</text>
</comment>
<keyword evidence="5 18" id="KW-0813">Transport</keyword>
<dbReference type="SUPFAM" id="SSF49503">
    <property type="entry name" value="Cupredoxins"/>
    <property type="match status" value="1"/>
</dbReference>
<protein>
    <recommendedName>
        <fullName evidence="4 18">Cytochrome c oxidase subunit 2</fullName>
    </recommendedName>
</protein>
<dbReference type="InterPro" id="IPR034210">
    <property type="entry name" value="CcO_II_C"/>
</dbReference>
<keyword evidence="7 18" id="KW-0812">Transmembrane</keyword>
<dbReference type="InterPro" id="IPR045187">
    <property type="entry name" value="CcO_II"/>
</dbReference>
<comment type="subcellular location">
    <subcellularLocation>
        <location evidence="1 18">Mitochondrion inner membrane</location>
        <topology evidence="1 18">Multi-pass membrane protein</topology>
    </subcellularLocation>
</comment>
<dbReference type="GO" id="GO:0042773">
    <property type="term" value="P:ATP synthesis coupled electron transport"/>
    <property type="evidence" value="ECO:0007669"/>
    <property type="project" value="TreeGrafter"/>
</dbReference>
<dbReference type="CDD" id="cd13912">
    <property type="entry name" value="CcO_II_C"/>
    <property type="match status" value="1"/>
</dbReference>
<comment type="subunit">
    <text evidence="3">Component of the cytochrome c oxidase (complex IV, CIV), a multisubunit enzyme composed of a catalytic core of 3 subunits and several supernumerary subunits. The complex exists as a monomer or a dimer and forms supercomplexes (SCs) in the inner mitochondrial membrane with ubiquinol-cytochrome c oxidoreductase (cytochrome b-c1 complex, complex III, CIII).</text>
</comment>
<evidence type="ECO:0000256" key="6">
    <source>
        <dbReference type="ARBA" id="ARBA00022660"/>
    </source>
</evidence>
<keyword evidence="9 18" id="KW-0999">Mitochondrion inner membrane</keyword>
<feature type="transmembrane region" description="Helical" evidence="19">
    <location>
        <begin position="80"/>
        <end position="100"/>
    </location>
</feature>
<feature type="domain" description="Cytochrome oxidase subunit II transmembrane region profile" evidence="21">
    <location>
        <begin position="13"/>
        <end position="104"/>
    </location>
</feature>
<evidence type="ECO:0000256" key="4">
    <source>
        <dbReference type="ARBA" id="ARBA00015946"/>
    </source>
</evidence>
<feature type="non-terminal residue" evidence="22">
    <location>
        <position position="1"/>
    </location>
</feature>
<keyword evidence="14 18" id="KW-0186">Copper</keyword>
<dbReference type="InterPro" id="IPR002429">
    <property type="entry name" value="CcO_II-like_C"/>
</dbReference>
<comment type="function">
    <text evidence="18">Component of the cytochrome c oxidase, the last enzyme in the mitochondrial electron transport chain which drives oxidative phosphorylation. The respiratory chain contains 3 multisubunit complexes succinate dehydrogenase (complex II, CII), ubiquinol-cytochrome c oxidoreductase (cytochrome b-c1 complex, complex III, CIII) and cytochrome c oxidase (complex IV, CIV), that cooperate to transfer electrons derived from NADH and succinate to molecular oxygen, creating an electrochemical gradient over the inner membrane that drives transmembrane transport and the ATP synthase. Cytochrome c oxidase is the component of the respiratory chain that catalyzes the reduction of oxygen to water. Electrons originating from reduced cytochrome c in the intermembrane space (IMS) are transferred via the dinuclear copper A center (CU(A)) of subunit 2 and heme A of subunit 1 to the active site in subunit 1, a binuclear center (BNC) formed by heme A3 and copper B (CU(B)). The BNC reduces molecular oxygen to 2 water molecules using 4 electrons from cytochrome c in the IMS and 4 protons from the mitochondrial matrix.</text>
</comment>
<dbReference type="Gene3D" id="2.60.40.420">
    <property type="entry name" value="Cupredoxins - blue copper proteins"/>
    <property type="match status" value="1"/>
</dbReference>
<dbReference type="AlphaFoldDB" id="B5U6Z7"/>
<keyword evidence="12 18" id="KW-0249">Electron transport</keyword>
<evidence type="ECO:0000256" key="19">
    <source>
        <dbReference type="SAM" id="Phobius"/>
    </source>
</evidence>
<evidence type="ECO:0000256" key="14">
    <source>
        <dbReference type="ARBA" id="ARBA00023008"/>
    </source>
</evidence>
<dbReference type="Pfam" id="PF00116">
    <property type="entry name" value="COX2"/>
    <property type="match status" value="1"/>
</dbReference>
<accession>B5U6Z7</accession>
<evidence type="ECO:0000256" key="9">
    <source>
        <dbReference type="ARBA" id="ARBA00022792"/>
    </source>
</evidence>
<comment type="similarity">
    <text evidence="2 18">Belongs to the cytochrome c oxidase subunit 2 family.</text>
</comment>
<keyword evidence="8 18" id="KW-0479">Metal-binding</keyword>
<proteinExistence type="inferred from homology"/>
<evidence type="ECO:0000256" key="17">
    <source>
        <dbReference type="ARBA" id="ARBA00049512"/>
    </source>
</evidence>
<dbReference type="PROSITE" id="PS00078">
    <property type="entry name" value="COX2"/>
    <property type="match status" value="1"/>
</dbReference>
<evidence type="ECO:0000259" key="21">
    <source>
        <dbReference type="PROSITE" id="PS50999"/>
    </source>
</evidence>
<evidence type="ECO:0000256" key="7">
    <source>
        <dbReference type="ARBA" id="ARBA00022692"/>
    </source>
</evidence>
<comment type="catalytic activity">
    <reaction evidence="17">
        <text>4 Fe(II)-[cytochrome c] + O2 + 8 H(+)(in) = 4 Fe(III)-[cytochrome c] + 2 H2O + 4 H(+)(out)</text>
        <dbReference type="Rhea" id="RHEA:11436"/>
        <dbReference type="Rhea" id="RHEA-COMP:10350"/>
        <dbReference type="Rhea" id="RHEA-COMP:14399"/>
        <dbReference type="ChEBI" id="CHEBI:15377"/>
        <dbReference type="ChEBI" id="CHEBI:15378"/>
        <dbReference type="ChEBI" id="CHEBI:15379"/>
        <dbReference type="ChEBI" id="CHEBI:29033"/>
        <dbReference type="ChEBI" id="CHEBI:29034"/>
        <dbReference type="EC" id="7.1.1.9"/>
    </reaction>
    <physiologicalReaction direction="left-to-right" evidence="17">
        <dbReference type="Rhea" id="RHEA:11437"/>
    </physiologicalReaction>
</comment>
<dbReference type="GO" id="GO:0004129">
    <property type="term" value="F:cytochrome-c oxidase activity"/>
    <property type="evidence" value="ECO:0007669"/>
    <property type="project" value="UniProtKB-EC"/>
</dbReference>
<organism evidence="22">
    <name type="scientific">Catops picipes</name>
    <dbReference type="NCBI Taxonomy" id="290666"/>
    <lineage>
        <taxon>Eukaryota</taxon>
        <taxon>Metazoa</taxon>
        <taxon>Ecdysozoa</taxon>
        <taxon>Arthropoda</taxon>
        <taxon>Hexapoda</taxon>
        <taxon>Insecta</taxon>
        <taxon>Pterygota</taxon>
        <taxon>Neoptera</taxon>
        <taxon>Endopterygota</taxon>
        <taxon>Coleoptera</taxon>
        <taxon>Polyphaga</taxon>
        <taxon>Staphyliniformia</taxon>
        <taxon>Leiodidae</taxon>
        <taxon>Cholevinae</taxon>
        <taxon>Catops</taxon>
    </lineage>
</organism>
<sequence length="256" mass="29742">MASYMKKRLFLEMATWLSSYSLQDAASPLMEQLMLFHDHAMMILVMITVLVGYLMGMLFNNKYTYRFLLEGQMIELIWTILPAFTLIFIAFPSLHLLYLLDEINNPLISVKTIGHQWYWSYEYTDFKNTEFDSYMVQINDLSPQNFRLLDVDNRMVLPFNSQIRLMVTAADVLHSWTIPSLSVKIDATPGRLNQTSFFLNRTGLLFGQCSEICGANHSFMPISIESISSSYFIKWINKMNSIKPLGDWKQYLGSLK</sequence>